<gene>
    <name evidence="1" type="ORF">A3770_03p22430</name>
</gene>
<accession>A0A5B8MJ83</accession>
<protein>
    <recommendedName>
        <fullName evidence="3">Phosphoglycerate mutase</fullName>
    </recommendedName>
</protein>
<keyword evidence="2" id="KW-1185">Reference proteome</keyword>
<dbReference type="PANTHER" id="PTHR48100">
    <property type="entry name" value="BROAD-SPECIFICITY PHOSPHATASE YOR283W-RELATED"/>
    <property type="match status" value="1"/>
</dbReference>
<dbReference type="EMBL" id="CP031036">
    <property type="protein sequence ID" value="QDZ19725.1"/>
    <property type="molecule type" value="Genomic_DNA"/>
</dbReference>
<reference evidence="1 2" key="1">
    <citation type="submission" date="2018-07" db="EMBL/GenBank/DDBJ databases">
        <title>The complete nuclear genome of the prasinophyte Chloropicon primus (CCMP1205).</title>
        <authorList>
            <person name="Pombert J.-F."/>
            <person name="Otis C."/>
            <person name="Turmel M."/>
            <person name="Lemieux C."/>
        </authorList>
    </citation>
    <scope>NUCLEOTIDE SEQUENCE [LARGE SCALE GENOMIC DNA]</scope>
    <source>
        <strain evidence="1 2">CCMP1205</strain>
    </source>
</reference>
<dbReference type="Proteomes" id="UP000316726">
    <property type="component" value="Chromosome 3"/>
</dbReference>
<evidence type="ECO:0000313" key="1">
    <source>
        <dbReference type="EMBL" id="QDZ19725.1"/>
    </source>
</evidence>
<dbReference type="AlphaFoldDB" id="A0A5B8MJ83"/>
<dbReference type="GO" id="GO:0016791">
    <property type="term" value="F:phosphatase activity"/>
    <property type="evidence" value="ECO:0007669"/>
    <property type="project" value="TreeGrafter"/>
</dbReference>
<evidence type="ECO:0000313" key="2">
    <source>
        <dbReference type="Proteomes" id="UP000316726"/>
    </source>
</evidence>
<dbReference type="PANTHER" id="PTHR48100:SF33">
    <property type="entry name" value="PEPTIDASE S54 RHOMBOID DOMAIN-CONTAINING PROTEIN"/>
    <property type="match status" value="1"/>
</dbReference>
<organism evidence="1 2">
    <name type="scientific">Chloropicon primus</name>
    <dbReference type="NCBI Taxonomy" id="1764295"/>
    <lineage>
        <taxon>Eukaryota</taxon>
        <taxon>Viridiplantae</taxon>
        <taxon>Chlorophyta</taxon>
        <taxon>Chloropicophyceae</taxon>
        <taxon>Chloropicales</taxon>
        <taxon>Chloropicaceae</taxon>
        <taxon>Chloropicon</taxon>
    </lineage>
</organism>
<sequence>MGLGASVLFLVGALNAFLIVLAVMNAKPARRVLSMQKKWATSVLYMIQSKDKVKAKNLPCSSKTNLEDPKLKRKTLVFVRHGESVWNEVFNRGKGPGFLYRLVLSFFRELYQLTFEDSVMIDSPLSSVGEAQGKDLHQFMQQDKLGTVMYNLKRAEDIFHKIKSGDKDCKLVASNLRRSMATAAIGFSSRIGKTNEKIQIVPYLQEITRNVDAVSLAGKGEVQANLGGSLGGVDTEQLFDPRINTGSKPVSLTGSKRIELFAQWLFNQKEDIVVAAGHSLYFKSFLIMYLPKTFDHVCKKKKMRNSAVITFDIVQDASGSVMILPDSLTTLYLGYCK</sequence>
<proteinExistence type="predicted"/>
<dbReference type="InterPro" id="IPR050275">
    <property type="entry name" value="PGM_Phosphatase"/>
</dbReference>
<dbReference type="Gene3D" id="3.40.50.1240">
    <property type="entry name" value="Phosphoglycerate mutase-like"/>
    <property type="match status" value="1"/>
</dbReference>
<dbReference type="GO" id="GO:0005829">
    <property type="term" value="C:cytosol"/>
    <property type="evidence" value="ECO:0007669"/>
    <property type="project" value="TreeGrafter"/>
</dbReference>
<dbReference type="OrthoDB" id="496981at2759"/>
<dbReference type="InterPro" id="IPR029033">
    <property type="entry name" value="His_PPase_superfam"/>
</dbReference>
<dbReference type="SUPFAM" id="SSF53254">
    <property type="entry name" value="Phosphoglycerate mutase-like"/>
    <property type="match status" value="1"/>
</dbReference>
<evidence type="ECO:0008006" key="3">
    <source>
        <dbReference type="Google" id="ProtNLM"/>
    </source>
</evidence>
<name>A0A5B8MJ83_9CHLO</name>